<evidence type="ECO:0000313" key="2">
    <source>
        <dbReference type="EMBL" id="CRG52259.1"/>
    </source>
</evidence>
<proteinExistence type="predicted"/>
<name>A0ABM9TKP1_9GAMM</name>
<comment type="caution">
    <text evidence="2">The sequence shown here is derived from an EMBL/GenBank/DDBJ whole genome shotgun (WGS) entry which is preliminary data.</text>
</comment>
<feature type="chain" id="PRO_5046770163" evidence="1">
    <location>
        <begin position="27"/>
        <end position="59"/>
    </location>
</feature>
<feature type="signal peptide" evidence="1">
    <location>
        <begin position="1"/>
        <end position="26"/>
    </location>
</feature>
<accession>A0ABM9TKP1</accession>
<reference evidence="2 3" key="1">
    <citation type="submission" date="2015-03" db="EMBL/GenBank/DDBJ databases">
        <authorList>
            <consortium name="Pathogen Informatics"/>
            <person name="Murphy D."/>
        </authorList>
    </citation>
    <scope>NUCLEOTIDE SEQUENCE [LARGE SCALE GENOMIC DNA]</scope>
    <source>
        <strain evidence="2 3">WP-931201</strain>
    </source>
</reference>
<keyword evidence="3" id="KW-1185">Reference proteome</keyword>
<dbReference type="EMBL" id="CVMG01000043">
    <property type="protein sequence ID" value="CRG52259.1"/>
    <property type="molecule type" value="Genomic_DNA"/>
</dbReference>
<evidence type="ECO:0000256" key="1">
    <source>
        <dbReference type="SAM" id="SignalP"/>
    </source>
</evidence>
<sequence>MKSFKKFRMILLMIFSSLLSIKNVFSSELTVKIVGSVVVIIKIQNKKLTSKQTHLLLGI</sequence>
<dbReference type="RefSeq" id="WP_033851510.1">
    <property type="nucleotide sequence ID" value="NZ_CBLG010000333.1"/>
</dbReference>
<protein>
    <submittedName>
        <fullName evidence="2">Uncharacterized protein</fullName>
    </submittedName>
</protein>
<organism evidence="2 3">
    <name type="scientific">Yersinia wautersii</name>
    <dbReference type="NCBI Taxonomy" id="1341643"/>
    <lineage>
        <taxon>Bacteria</taxon>
        <taxon>Pseudomonadati</taxon>
        <taxon>Pseudomonadota</taxon>
        <taxon>Gammaproteobacteria</taxon>
        <taxon>Enterobacterales</taxon>
        <taxon>Yersiniaceae</taxon>
        <taxon>Yersinia</taxon>
    </lineage>
</organism>
<keyword evidence="1" id="KW-0732">Signal</keyword>
<evidence type="ECO:0000313" key="3">
    <source>
        <dbReference type="Proteomes" id="UP000047420"/>
    </source>
</evidence>
<gene>
    <name evidence="2" type="ORF">ERS008478_03928</name>
</gene>
<dbReference type="Proteomes" id="UP000047420">
    <property type="component" value="Unassembled WGS sequence"/>
</dbReference>